<sequence length="39" mass="4536">MYNENSRAERERKTAKGQVEAFDGMNWAATDLTSLSFYF</sequence>
<protein>
    <submittedName>
        <fullName evidence="1">Uncharacterized protein</fullName>
    </submittedName>
</protein>
<gene>
    <name evidence="1" type="ORF">ISN45_At05g053300</name>
</gene>
<proteinExistence type="predicted"/>
<dbReference type="Proteomes" id="UP000694240">
    <property type="component" value="Chromosome 5"/>
</dbReference>
<accession>A0A8T2D5Z8</accession>
<comment type="caution">
    <text evidence="1">The sequence shown here is derived from an EMBL/GenBank/DDBJ whole genome shotgun (WGS) entry which is preliminary data.</text>
</comment>
<keyword evidence="2" id="KW-1185">Reference proteome</keyword>
<reference evidence="1 2" key="1">
    <citation type="submission" date="2020-12" db="EMBL/GenBank/DDBJ databases">
        <title>Concerted genomic and epigenomic changes stabilize Arabidopsis allopolyploids.</title>
        <authorList>
            <person name="Chen Z."/>
        </authorList>
    </citation>
    <scope>NUCLEOTIDE SEQUENCE [LARGE SCALE GENOMIC DNA]</scope>
    <source>
        <strain evidence="1">Allo738</strain>
        <tissue evidence="1">Leaf</tissue>
    </source>
</reference>
<evidence type="ECO:0000313" key="1">
    <source>
        <dbReference type="EMBL" id="KAG7606416.1"/>
    </source>
</evidence>
<organism evidence="1 2">
    <name type="scientific">Arabidopsis thaliana x Arabidopsis arenosa</name>
    <dbReference type="NCBI Taxonomy" id="1240361"/>
    <lineage>
        <taxon>Eukaryota</taxon>
        <taxon>Viridiplantae</taxon>
        <taxon>Streptophyta</taxon>
        <taxon>Embryophyta</taxon>
        <taxon>Tracheophyta</taxon>
        <taxon>Spermatophyta</taxon>
        <taxon>Magnoliopsida</taxon>
        <taxon>eudicotyledons</taxon>
        <taxon>Gunneridae</taxon>
        <taxon>Pentapetalae</taxon>
        <taxon>rosids</taxon>
        <taxon>malvids</taxon>
        <taxon>Brassicales</taxon>
        <taxon>Brassicaceae</taxon>
        <taxon>Camelineae</taxon>
        <taxon>Arabidopsis</taxon>
    </lineage>
</organism>
<name>A0A8T2D5Z8_9BRAS</name>
<dbReference type="AlphaFoldDB" id="A0A8T2D5Z8"/>
<dbReference type="EMBL" id="JAEFBK010000005">
    <property type="protein sequence ID" value="KAG7606416.1"/>
    <property type="molecule type" value="Genomic_DNA"/>
</dbReference>
<evidence type="ECO:0000313" key="2">
    <source>
        <dbReference type="Proteomes" id="UP000694240"/>
    </source>
</evidence>